<accession>A0ABN6RZJ6</accession>
<dbReference type="InterPro" id="IPR051332">
    <property type="entry name" value="Fosfomycin_Res_Enzymes"/>
</dbReference>
<dbReference type="PROSITE" id="PS51819">
    <property type="entry name" value="VOC"/>
    <property type="match status" value="1"/>
</dbReference>
<dbReference type="EMBL" id="AP026709">
    <property type="protein sequence ID" value="BDQ36417.1"/>
    <property type="molecule type" value="Genomic_DNA"/>
</dbReference>
<evidence type="ECO:0000259" key="2">
    <source>
        <dbReference type="PROSITE" id="PS51819"/>
    </source>
</evidence>
<feature type="domain" description="VOC" evidence="2">
    <location>
        <begin position="4"/>
        <end position="122"/>
    </location>
</feature>
<dbReference type="InterPro" id="IPR004360">
    <property type="entry name" value="Glyas_Fos-R_dOase_dom"/>
</dbReference>
<keyword evidence="4" id="KW-1185">Reference proteome</keyword>
<protein>
    <submittedName>
        <fullName evidence="3">Fosfomycin resistance protein FosX</fullName>
    </submittedName>
</protein>
<name>A0ABN6RZJ6_9BACT</name>
<dbReference type="PANTHER" id="PTHR36113">
    <property type="entry name" value="LYASE, PUTATIVE-RELATED-RELATED"/>
    <property type="match status" value="1"/>
</dbReference>
<evidence type="ECO:0000313" key="3">
    <source>
        <dbReference type="EMBL" id="BDQ36417.1"/>
    </source>
</evidence>
<dbReference type="Proteomes" id="UP001317742">
    <property type="component" value="Chromosome"/>
</dbReference>
<sequence length="135" mass="15481">MIEGLSHITLVVQDLKKTSSIFTKILDAEEVYASGDTQYSLSQEKFFLVGGVWIAIMKGQPLSDKTYNHIAFKIPHNEIDNYAKRIEALNLHVRMDRNRVSGEGCSLYFHDYDNHLFELHTGTLKERLTAYAKDD</sequence>
<keyword evidence="1" id="KW-0479">Metal-binding</keyword>
<dbReference type="InterPro" id="IPR037523">
    <property type="entry name" value="VOC_core"/>
</dbReference>
<dbReference type="Pfam" id="PF00903">
    <property type="entry name" value="Glyoxalase"/>
    <property type="match status" value="1"/>
</dbReference>
<organism evidence="3 4">
    <name type="scientific">Pseudodesulfovibrio nedwellii</name>
    <dbReference type="NCBI Taxonomy" id="2973072"/>
    <lineage>
        <taxon>Bacteria</taxon>
        <taxon>Pseudomonadati</taxon>
        <taxon>Thermodesulfobacteriota</taxon>
        <taxon>Desulfovibrionia</taxon>
        <taxon>Desulfovibrionales</taxon>
        <taxon>Desulfovibrionaceae</taxon>
    </lineage>
</organism>
<dbReference type="SUPFAM" id="SSF54593">
    <property type="entry name" value="Glyoxalase/Bleomycin resistance protein/Dihydroxybiphenyl dioxygenase"/>
    <property type="match status" value="1"/>
</dbReference>
<dbReference type="RefSeq" id="WP_281762317.1">
    <property type="nucleotide sequence ID" value="NZ_AP026709.1"/>
</dbReference>
<evidence type="ECO:0000256" key="1">
    <source>
        <dbReference type="ARBA" id="ARBA00022723"/>
    </source>
</evidence>
<dbReference type="InterPro" id="IPR029068">
    <property type="entry name" value="Glyas_Bleomycin-R_OHBP_Dase"/>
</dbReference>
<gene>
    <name evidence="3" type="primary">fosX</name>
    <name evidence="3" type="ORF">SYK_07770</name>
</gene>
<reference evidence="3 4" key="1">
    <citation type="submission" date="2022-08" db="EMBL/GenBank/DDBJ databases">
        <title>Genome Sequence of the sulphate-reducing bacterium, Pseudodesulfovibrio sp. SYK.</title>
        <authorList>
            <person name="Kondo R."/>
            <person name="Kataoka T."/>
        </authorList>
    </citation>
    <scope>NUCLEOTIDE SEQUENCE [LARGE SCALE GENOMIC DNA]</scope>
    <source>
        <strain evidence="3 4">SYK</strain>
    </source>
</reference>
<dbReference type="PANTHER" id="PTHR36113:SF6">
    <property type="entry name" value="FOSFOMYCIN RESISTANCE PROTEIN FOSX"/>
    <property type="match status" value="1"/>
</dbReference>
<dbReference type="Gene3D" id="3.10.180.10">
    <property type="entry name" value="2,3-Dihydroxybiphenyl 1,2-Dioxygenase, domain 1"/>
    <property type="match status" value="1"/>
</dbReference>
<proteinExistence type="predicted"/>
<dbReference type="NCBIfam" id="NF000222">
    <property type="entry name" value="FosX"/>
    <property type="match status" value="1"/>
</dbReference>
<evidence type="ECO:0000313" key="4">
    <source>
        <dbReference type="Proteomes" id="UP001317742"/>
    </source>
</evidence>